<dbReference type="PROSITE" id="PS51257">
    <property type="entry name" value="PROKAR_LIPOPROTEIN"/>
    <property type="match status" value="1"/>
</dbReference>
<sequence length="497" mass="52050">MAARRNRVAAAAATAAAAGGAACAVRAVSRIGCLSLGQGSPGQMQASVAQAALVVPPRLQRASSIRLTNWQGLRPRCGRSWPSRASMEISAEMLPFLPAAAALAAGTWVTLRRTASSSSSSRATIFSALDPGRSDLNHEFLTAGRLLLDMELESGGVLQVTAHEASESEAPDGAPADAIQEWRALRFKPAEGSNNLIQSVTKVCISPTGAKPRTTIQGTVLPLAYTQTFATIVLATLSVLGAPVLEEVARKTEDRLRILCIGLGGGSVPSFFAQRLPHCDVDVVELEPAVAKAATEAMGFVEGPHLRVHVEDGVSFALRAVEDARRTGDSAVAGGLYDAVLVDAYAPDGSVPSSLWDRQEGIEGLGTALARGLLRRRGGLVATNFLPEVDLVRPLAAYGEALAAWAPGRGFSVQANKPADEKTDLERIFTAEGTGNRIVVYTCGGPPELASESLATLRKRLEDAADKVGKATGCPFDMSDLVGRGISEWPDVLQEAA</sequence>
<evidence type="ECO:0000256" key="3">
    <source>
        <dbReference type="ARBA" id="ARBA00022679"/>
    </source>
</evidence>
<dbReference type="Gene3D" id="3.40.50.150">
    <property type="entry name" value="Vaccinia Virus protein VP39"/>
    <property type="match status" value="1"/>
</dbReference>
<dbReference type="InterPro" id="IPR029063">
    <property type="entry name" value="SAM-dependent_MTases_sf"/>
</dbReference>
<comment type="caution">
    <text evidence="4">The sequence shown here is derived from an EMBL/GenBank/DDBJ whole genome shotgun (WGS) entry which is preliminary data.</text>
</comment>
<accession>A0A813K587</accession>
<dbReference type="EMBL" id="CAJNNW010028719">
    <property type="protein sequence ID" value="CAE8697329.1"/>
    <property type="molecule type" value="Genomic_DNA"/>
</dbReference>
<evidence type="ECO:0000313" key="4">
    <source>
        <dbReference type="EMBL" id="CAE8697329.1"/>
    </source>
</evidence>
<organism evidence="4 5">
    <name type="scientific">Polarella glacialis</name>
    <name type="common">Dinoflagellate</name>
    <dbReference type="NCBI Taxonomy" id="89957"/>
    <lineage>
        <taxon>Eukaryota</taxon>
        <taxon>Sar</taxon>
        <taxon>Alveolata</taxon>
        <taxon>Dinophyceae</taxon>
        <taxon>Suessiales</taxon>
        <taxon>Suessiaceae</taxon>
        <taxon>Polarella</taxon>
    </lineage>
</organism>
<keyword evidence="2" id="KW-0489">Methyltransferase</keyword>
<gene>
    <name evidence="4" type="ORF">PGLA2088_LOCUS30251</name>
</gene>
<dbReference type="GO" id="GO:0032259">
    <property type="term" value="P:methylation"/>
    <property type="evidence" value="ECO:0007669"/>
    <property type="project" value="UniProtKB-KW"/>
</dbReference>
<name>A0A813K587_POLGL</name>
<evidence type="ECO:0000256" key="2">
    <source>
        <dbReference type="ARBA" id="ARBA00022603"/>
    </source>
</evidence>
<dbReference type="GO" id="GO:0008168">
    <property type="term" value="F:methyltransferase activity"/>
    <property type="evidence" value="ECO:0007669"/>
    <property type="project" value="UniProtKB-KW"/>
</dbReference>
<dbReference type="Proteomes" id="UP000626109">
    <property type="component" value="Unassembled WGS sequence"/>
</dbReference>
<reference evidence="4" key="1">
    <citation type="submission" date="2021-02" db="EMBL/GenBank/DDBJ databases">
        <authorList>
            <person name="Dougan E. K."/>
            <person name="Rhodes N."/>
            <person name="Thang M."/>
            <person name="Chan C."/>
        </authorList>
    </citation>
    <scope>NUCLEOTIDE SEQUENCE</scope>
</reference>
<dbReference type="AlphaFoldDB" id="A0A813K587"/>
<dbReference type="PANTHER" id="PTHR12176:SF59">
    <property type="entry name" value="METHYLTRANSFERASE DOMAIN-CONTAINING PROTEIN-RELATED"/>
    <property type="match status" value="1"/>
</dbReference>
<comment type="similarity">
    <text evidence="1">Belongs to the methyltransferase superfamily.</text>
</comment>
<protein>
    <submittedName>
        <fullName evidence="4">Uncharacterized protein</fullName>
    </submittedName>
</protein>
<proteinExistence type="inferred from homology"/>
<evidence type="ECO:0000313" key="5">
    <source>
        <dbReference type="Proteomes" id="UP000626109"/>
    </source>
</evidence>
<dbReference type="PANTHER" id="PTHR12176">
    <property type="entry name" value="SAM-DEPENDENT METHYLTRANSFERASE SUPERFAMILY PROTEIN"/>
    <property type="match status" value="1"/>
</dbReference>
<dbReference type="InterPro" id="IPR051419">
    <property type="entry name" value="Lys/N-term_MeTrsfase_sf"/>
</dbReference>
<keyword evidence="3" id="KW-0808">Transferase</keyword>
<dbReference type="SUPFAM" id="SSF53335">
    <property type="entry name" value="S-adenosyl-L-methionine-dependent methyltransferases"/>
    <property type="match status" value="1"/>
</dbReference>
<evidence type="ECO:0000256" key="1">
    <source>
        <dbReference type="ARBA" id="ARBA00008361"/>
    </source>
</evidence>